<comment type="PTM">
    <text evidence="11">Is synthesized initially as an inactive proenzyme. Formation of the active enzyme involves a self-maturation process in which the active site pyruvoyl group is generated from an internal serine residue via an autocatalytic post-translational modification. Two non-identical subunits are generated from the proenzyme in this reaction, and the pyruvate is formed at the N-terminus of the alpha chain, which is derived from the carboxyl end of the proenzyme. The autoendoproteolytic cleavage occurs by a canonical serine protease mechanism, in which the side chain hydroxyl group of the serine supplies its oxygen atom to form the C-terminus of the beta chain, while the remainder of the serine residue undergoes an oxidative deamination to produce ammonia and the pyruvoyl prosthetic group on the alpha chain. During this reaction, the Ser that is part of the protease active site of the proenzyme becomes the pyruvoyl prosthetic group, which constitutes an essential element of the active site of the mature decarboxylase.</text>
</comment>
<gene>
    <name evidence="11" type="primary">PSD2</name>
    <name evidence="14" type="ORF">DIURU_003194</name>
</gene>
<reference evidence="14 15" key="1">
    <citation type="submission" date="2019-07" db="EMBL/GenBank/DDBJ databases">
        <title>Genome assembly of two rare yeast pathogens: Diutina rugosa and Trichomonascus ciferrii.</title>
        <authorList>
            <person name="Mixao V."/>
            <person name="Saus E."/>
            <person name="Hansen A."/>
            <person name="Lass-Flor C."/>
            <person name="Gabaldon T."/>
        </authorList>
    </citation>
    <scope>NUCLEOTIDE SEQUENCE [LARGE SCALE GENOMIC DNA]</scope>
    <source>
        <strain evidence="14 15">CBS 613</strain>
    </source>
</reference>
<evidence type="ECO:0000313" key="14">
    <source>
        <dbReference type="EMBL" id="KAA8901485.1"/>
    </source>
</evidence>
<dbReference type="GO" id="GO:0005795">
    <property type="term" value="C:Golgi stack"/>
    <property type="evidence" value="ECO:0007669"/>
    <property type="project" value="UniProtKB-UniRule"/>
</dbReference>
<dbReference type="NCBIfam" id="TIGR00163">
    <property type="entry name" value="PS_decarb"/>
    <property type="match status" value="1"/>
</dbReference>
<evidence type="ECO:0000256" key="11">
    <source>
        <dbReference type="HAMAP-Rule" id="MF_03209"/>
    </source>
</evidence>
<dbReference type="OrthoDB" id="67700at2759"/>
<dbReference type="Gene3D" id="2.60.40.150">
    <property type="entry name" value="C2 domain"/>
    <property type="match status" value="2"/>
</dbReference>
<feature type="site" description="Cleavage (non-hydrolytic); by autocatalysis" evidence="11">
    <location>
        <begin position="869"/>
        <end position="870"/>
    </location>
</feature>
<dbReference type="GO" id="GO:0016540">
    <property type="term" value="P:protein autoprocessing"/>
    <property type="evidence" value="ECO:0007669"/>
    <property type="project" value="UniProtKB-UniRule"/>
</dbReference>
<feature type="compositionally biased region" description="Polar residues" evidence="12">
    <location>
        <begin position="164"/>
        <end position="177"/>
    </location>
</feature>
<keyword evidence="4 11" id="KW-0443">Lipid metabolism</keyword>
<keyword evidence="11" id="KW-0967">Endosome</keyword>
<dbReference type="InterPro" id="IPR035892">
    <property type="entry name" value="C2_domain_sf"/>
</dbReference>
<comment type="function">
    <text evidence="11">Catalyzes the formation of phosphatidylethanolamine (PtdEtn) from phosphatidylserine (PtdSer). Plays a central role in phospholipid metabolism and in the interorganelle trafficking of phosphatidylserine.</text>
</comment>
<evidence type="ECO:0000256" key="9">
    <source>
        <dbReference type="ARBA" id="ARBA00023264"/>
    </source>
</evidence>
<dbReference type="SUPFAM" id="SSF49562">
    <property type="entry name" value="C2 domain (Calcium/lipid-binding domain, CaLB)"/>
    <property type="match status" value="2"/>
</dbReference>
<dbReference type="GO" id="GO:0000139">
    <property type="term" value="C:Golgi membrane"/>
    <property type="evidence" value="ECO:0007669"/>
    <property type="project" value="UniProtKB-SubCell"/>
</dbReference>
<dbReference type="GO" id="GO:0006646">
    <property type="term" value="P:phosphatidylethanolamine biosynthetic process"/>
    <property type="evidence" value="ECO:0007669"/>
    <property type="project" value="UniProtKB-UniRule"/>
</dbReference>
<keyword evidence="2 11" id="KW-0444">Lipid biosynthesis</keyword>
<comment type="subunit">
    <text evidence="11">Heterodimer of a large membrane-associated beta subunit and a small pyruvoyl-containing alpha subunit. Interacts with pstB2. This interaction may be a means to structurally tether the donor membrane (ER) harboring PstB2 to acceptor membranes (Golgi/endosomes) harboring PSD2 during PtdSer transport to the site of PtdEtn synthesis.</text>
</comment>
<proteinExistence type="inferred from homology"/>
<keyword evidence="3 11" id="KW-0210">Decarboxylase</keyword>
<accession>A0A642UNT9</accession>
<sequence length="961" mass="108932">MTAPYRLSLVIRVDSAADLLPDNQIKFTKGCNPVLEAQINHVKRSTRKRRHTTQPSWDEKLILPLDVEHYSQIVTVSVWDKHRRYKNYLGELRLSLEDIFHNGAGFQSRTDVKWFKLHSNDDRHSFVTGSVLLGFELQVKTNKGRSKHTPEPVDNTPKIMVNGDVTTPPSWSTDEGSFVTSERSKKRAFDGWIESLLYQNAPQVAAVNDQGFYGEGIGSDVASSAYPKSQSGASDGTSFSEVSESEAFAMTSTSQSKKKKEGPYELVDRKVYGVLYLEIVSCSDLPRIHNVTRTSYDVDPFVVVTFGKKTYRTSWKRHNLNPIFNERLVFEVLPFEAGFDIRFEVLDRDLISNHDRVASVSVPLTDITENCTALPSQPIPIDRTENSSNDDDVVHEVHKSRFKRKNVVTSSVADTSNFLTLHLDLQVANQKYATKYKPTLKIRARFETYDSLRRNFWKILLRQFHPDDDATYDHVALVSLLDVLGCTDSQKLAQSFFIQLNKVDEPLTQDEVVDCLEDYIKLPDHQEKIMVFDTCPLCNRKRLLKKEELDIVTHVAVCASKDWSIVNKLLVSSYITPQLARRKWVPRVVKKITYGKYKLGGRSANILVQDRTTGIILEEKMSVYVRLGIRLLYNTTDKASSKKVRKLLKSLSEKQGAKFDSPESTKDIASFIKFHGLDLSDCLIQDPVKFPTFNEFFYRKLRPGARPLESDDPKVVVSVADSRCVCFPTVNEATQLWIKGKNFTLARLFNGNFNNYENSALYNADQCSLAIFRLAPQDYHRFHCPVDGVIGPIKHIVGEYYTVNPMAIRSELDVFGDNVRTIIPIESPQFGKVVMVAVGAMMVGSIILSVEEGEEVSRGDEIGYFKFGGSTVVLLMERDRFQFDSDLLANSHASIETLVRVGQSVGHAPDVAEVERKRLDFFQQSANYKMKVIRTLTGGDLSSAKELKDWESFNLSIIDDD</sequence>
<dbReference type="VEuPathDB" id="FungiDB:DIURU_003194"/>
<dbReference type="InterPro" id="IPR000008">
    <property type="entry name" value="C2_dom"/>
</dbReference>
<comment type="domain">
    <text evidence="11">The C2 domains have an essential, but non-catalytic function. They may facilitate interactions with other proteins and are required for lipid transport function.</text>
</comment>
<feature type="region of interest" description="Disordered" evidence="12">
    <location>
        <begin position="143"/>
        <end position="177"/>
    </location>
</feature>
<dbReference type="OMA" id="TCASRDW"/>
<dbReference type="GO" id="GO:0004609">
    <property type="term" value="F:phosphatidylserine decarboxylase activity"/>
    <property type="evidence" value="ECO:0007669"/>
    <property type="project" value="UniProtKB-UniRule"/>
</dbReference>
<evidence type="ECO:0000256" key="2">
    <source>
        <dbReference type="ARBA" id="ARBA00022516"/>
    </source>
</evidence>
<dbReference type="PANTHER" id="PTHR10067:SF17">
    <property type="entry name" value="PHOSPHATIDYLSERINE DECARBOXYLASE PROENZYME 2"/>
    <property type="match status" value="1"/>
</dbReference>
<evidence type="ECO:0000313" key="15">
    <source>
        <dbReference type="Proteomes" id="UP000449547"/>
    </source>
</evidence>
<comment type="similarity">
    <text evidence="11">Belongs to the phosphatidylserine decarboxylase family. PSD-B subfamily. Eukaryotic type II sub-subfamily.</text>
</comment>
<dbReference type="AlphaFoldDB" id="A0A642UNT9"/>
<comment type="catalytic activity">
    <reaction evidence="11">
        <text>a 1,2-diacyl-sn-glycero-3-phospho-L-serine + H(+) = a 1,2-diacyl-sn-glycero-3-phosphoethanolamine + CO2</text>
        <dbReference type="Rhea" id="RHEA:20828"/>
        <dbReference type="ChEBI" id="CHEBI:15378"/>
        <dbReference type="ChEBI" id="CHEBI:16526"/>
        <dbReference type="ChEBI" id="CHEBI:57262"/>
        <dbReference type="ChEBI" id="CHEBI:64612"/>
        <dbReference type="EC" id="4.1.1.65"/>
    </reaction>
</comment>
<feature type="chain" id="PRO_5029054822" description="Phosphatidylserine decarboxylase 2 beta chain" evidence="11">
    <location>
        <begin position="1"/>
        <end position="869"/>
    </location>
</feature>
<dbReference type="Pfam" id="PF02666">
    <property type="entry name" value="PS_Dcarbxylase"/>
    <property type="match status" value="1"/>
</dbReference>
<keyword evidence="15" id="KW-1185">Reference proteome</keyword>
<evidence type="ECO:0000256" key="10">
    <source>
        <dbReference type="ARBA" id="ARBA00023317"/>
    </source>
</evidence>
<feature type="active site" description="Charge relay system; for autoendoproteolytic cleavage activity" evidence="11">
    <location>
        <position position="870"/>
    </location>
</feature>
<keyword evidence="5 11" id="KW-0472">Membrane</keyword>
<protein>
    <recommendedName>
        <fullName evidence="11">Phosphatidylserine decarboxylase proenzyme 2</fullName>
        <ecNumber evidence="11">4.1.1.65</ecNumber>
    </recommendedName>
    <component>
        <recommendedName>
            <fullName evidence="11">Phosphatidylserine decarboxylase 2 beta chain</fullName>
        </recommendedName>
    </component>
    <component>
        <recommendedName>
            <fullName evidence="11">Phosphatidylserine decarboxylase 2 alpha chain</fullName>
        </recommendedName>
    </component>
</protein>
<evidence type="ECO:0000256" key="4">
    <source>
        <dbReference type="ARBA" id="ARBA00023098"/>
    </source>
</evidence>
<feature type="active site" description="Schiff-base intermediate with substrate; via pyruvic acid; for decarboxylase activity" evidence="11">
    <location>
        <position position="870"/>
    </location>
</feature>
<evidence type="ECO:0000256" key="12">
    <source>
        <dbReference type="SAM" id="MobiDB-lite"/>
    </source>
</evidence>
<dbReference type="PROSITE" id="PS50004">
    <property type="entry name" value="C2"/>
    <property type="match status" value="2"/>
</dbReference>
<feature type="active site" description="Charge relay system; for autoendoproteolytic cleavage activity" evidence="11">
    <location>
        <position position="783"/>
    </location>
</feature>
<keyword evidence="10 11" id="KW-0670">Pyruvate</keyword>
<comment type="pathway">
    <text evidence="1">Lipid metabolism.</text>
</comment>
<dbReference type="UniPathway" id="UPA00558">
    <property type="reaction ID" value="UER00616"/>
</dbReference>
<evidence type="ECO:0000259" key="13">
    <source>
        <dbReference type="PROSITE" id="PS50004"/>
    </source>
</evidence>
<dbReference type="SMART" id="SM00239">
    <property type="entry name" value="C2"/>
    <property type="match status" value="2"/>
</dbReference>
<evidence type="ECO:0000256" key="6">
    <source>
        <dbReference type="ARBA" id="ARBA00023145"/>
    </source>
</evidence>
<name>A0A642UNT9_DIURU</name>
<evidence type="ECO:0000256" key="8">
    <source>
        <dbReference type="ARBA" id="ARBA00023239"/>
    </source>
</evidence>
<keyword evidence="9 11" id="KW-1208">Phospholipid metabolism</keyword>
<feature type="domain" description="C2" evidence="13">
    <location>
        <begin position="254"/>
        <end position="379"/>
    </location>
</feature>
<dbReference type="Pfam" id="PF00168">
    <property type="entry name" value="C2"/>
    <property type="match status" value="2"/>
</dbReference>
<dbReference type="EC" id="4.1.1.65" evidence="11"/>
<organism evidence="14 15">
    <name type="scientific">Diutina rugosa</name>
    <name type="common">Yeast</name>
    <name type="synonym">Candida rugosa</name>
    <dbReference type="NCBI Taxonomy" id="5481"/>
    <lineage>
        <taxon>Eukaryota</taxon>
        <taxon>Fungi</taxon>
        <taxon>Dikarya</taxon>
        <taxon>Ascomycota</taxon>
        <taxon>Saccharomycotina</taxon>
        <taxon>Pichiomycetes</taxon>
        <taxon>Debaryomycetaceae</taxon>
        <taxon>Diutina</taxon>
    </lineage>
</organism>
<feature type="modified residue" description="Pyruvic acid (Ser); by autocatalysis" evidence="11">
    <location>
        <position position="870"/>
    </location>
</feature>
<keyword evidence="7 11" id="KW-0594">Phospholipid biosynthesis</keyword>
<dbReference type="PANTHER" id="PTHR10067">
    <property type="entry name" value="PHOSPHATIDYLSERINE DECARBOXYLASE"/>
    <property type="match status" value="1"/>
</dbReference>
<evidence type="ECO:0000256" key="1">
    <source>
        <dbReference type="ARBA" id="ARBA00005189"/>
    </source>
</evidence>
<evidence type="ECO:0000256" key="5">
    <source>
        <dbReference type="ARBA" id="ARBA00023136"/>
    </source>
</evidence>
<keyword evidence="6 11" id="KW-0865">Zymogen</keyword>
<feature type="chain" id="PRO_5029054823" description="Phosphatidylserine decarboxylase 2 alpha chain" evidence="11">
    <location>
        <begin position="870"/>
        <end position="961"/>
    </location>
</feature>
<dbReference type="GO" id="GO:0010008">
    <property type="term" value="C:endosome membrane"/>
    <property type="evidence" value="ECO:0007669"/>
    <property type="project" value="UniProtKB-SubCell"/>
</dbReference>
<feature type="active site" description="Charge relay system; for autoendoproteolytic cleavage activity" evidence="11">
    <location>
        <position position="721"/>
    </location>
</feature>
<comment type="pathway">
    <text evidence="11">Phospholipid metabolism; phosphatidylethanolamine biosynthesis; phosphatidylethanolamine from CDP-diacylglycerol: step 2/2.</text>
</comment>
<comment type="cofactor">
    <cofactor evidence="11">
        <name>pyruvate</name>
        <dbReference type="ChEBI" id="CHEBI:15361"/>
    </cofactor>
    <text evidence="11">Binds 1 pyruvoyl group covalently per subunit.</text>
</comment>
<dbReference type="InterPro" id="IPR033179">
    <property type="entry name" value="PSD_type2_pro"/>
</dbReference>
<dbReference type="InterPro" id="IPR003817">
    <property type="entry name" value="PS_Dcarbxylase"/>
</dbReference>
<keyword evidence="8 11" id="KW-0456">Lyase</keyword>
<dbReference type="Proteomes" id="UP000449547">
    <property type="component" value="Unassembled WGS sequence"/>
</dbReference>
<comment type="subcellular location">
    <subcellularLocation>
        <location evidence="11">Golgi apparatus membrane</location>
        <topology evidence="11">Peripheral membrane protein</topology>
        <orientation evidence="11">Cytoplasmic side</orientation>
    </subcellularLocation>
    <subcellularLocation>
        <location evidence="11">Endosome membrane</location>
        <topology evidence="11">Peripheral membrane protein</topology>
        <orientation evidence="11">Cytoplasmic side</orientation>
    </subcellularLocation>
</comment>
<evidence type="ECO:0000256" key="3">
    <source>
        <dbReference type="ARBA" id="ARBA00022793"/>
    </source>
</evidence>
<keyword evidence="11" id="KW-0333">Golgi apparatus</keyword>
<dbReference type="InterPro" id="IPR033177">
    <property type="entry name" value="PSD-B"/>
</dbReference>
<dbReference type="HAMAP" id="MF_00663">
    <property type="entry name" value="PS_decarb_PSD_B_type2"/>
    <property type="match status" value="1"/>
</dbReference>
<dbReference type="EMBL" id="SWFT01000102">
    <property type="protein sequence ID" value="KAA8901485.1"/>
    <property type="molecule type" value="Genomic_DNA"/>
</dbReference>
<feature type="domain" description="C2" evidence="13">
    <location>
        <begin position="1"/>
        <end position="111"/>
    </location>
</feature>
<comment type="caution">
    <text evidence="14">The sequence shown here is derived from an EMBL/GenBank/DDBJ whole genome shotgun (WGS) entry which is preliminary data.</text>
</comment>
<evidence type="ECO:0000256" key="7">
    <source>
        <dbReference type="ARBA" id="ARBA00023209"/>
    </source>
</evidence>